<protein>
    <submittedName>
        <fullName evidence="2">Uncharacterized protein</fullName>
    </submittedName>
</protein>
<proteinExistence type="predicted"/>
<sequence length="917" mass="105048">MATGLNAQQTEEQTKGIKRLWLTTHNQENELQDLYQKHISKKQRTTAAGTCIQWVAKKFCYSARTDKMTVGFDTMGLGSNRSKFEEGMCDGVGAQCRKVNGEPYGYTWKKGESFAVNPSNCAVDQIPAQDLPDGVKQEILKYGGMKLPDVIPNNRQADNNDWCKWEQCNCWLCGLPLCFADALGEKGTWDNDIKMKPECEHKLPILFLIMYGAGPATKINATGEFVSDASDFPGFNTTVIEVVESSDTDRRLVREHTRPLAKSAEFIKWKWGVRGWSYAWSHRVCNKIKSAMCFLSLTVNNVDVNGAMKDRLEYTILEDMIEKYANIITRKKPTNTQLHSGLKYGIWTNKQGDWKTIHRRAFYNFDSTESDYEPHFDGLQVWNKEGHPIYYLVNSATTNSKKKSIIKNWLNDKQNGWRNTVIYNLKQSLIPLTVELNKGIGGAEIYSVPSQKAIINNIWLNKYRLEYYIRKIFNKSSGLTIEHKKYAEWEKVKSSYLVMRQCILENGDITDTLEELKEYFNSIFIQEEGFEQQSGGCFPWEKCFGKRKKSEKGSDLEKQALLSLSPIRKKPPGSPWSSPGLRKQAQSQEEEEDDDYDEFIDVNIINMSNIMGTLIAGNSDFVGFNWETIGENSVKKALRKMVLDRRIVVLPKKIKDEDIKHIEQLDIGLNKVLNDDKFFDGELRMDITQDADNEGTDAESLNISGNMDKSTWSSLNISSFTGDGKVPSSSDNVQGANIGKSPAEMVDLIEDEFNMAQLNNLIKELPSLLSKGGANSQITKEYAQQYLNVLLQKGIKEVNMIESILLNEEKTNMGKAYEDKMFNKEHNQEIDNAIEILQNVWRRRKHTQEQRRADIDTAAVKKAFEGHTPEVFKKGQGGKGKTKKRRRKSRKKTRKKSRKKKRKKTRKKKRKKTRKRK</sequence>
<accession>A0A6C0C1A6</accession>
<feature type="region of interest" description="Disordered" evidence="1">
    <location>
        <begin position="566"/>
        <end position="594"/>
    </location>
</feature>
<dbReference type="AlphaFoldDB" id="A0A6C0C1A6"/>
<evidence type="ECO:0000256" key="1">
    <source>
        <dbReference type="SAM" id="MobiDB-lite"/>
    </source>
</evidence>
<organism evidence="2">
    <name type="scientific">viral metagenome</name>
    <dbReference type="NCBI Taxonomy" id="1070528"/>
    <lineage>
        <taxon>unclassified sequences</taxon>
        <taxon>metagenomes</taxon>
        <taxon>organismal metagenomes</taxon>
    </lineage>
</organism>
<reference evidence="2" key="1">
    <citation type="journal article" date="2020" name="Nature">
        <title>Giant virus diversity and host interactions through global metagenomics.</title>
        <authorList>
            <person name="Schulz F."/>
            <person name="Roux S."/>
            <person name="Paez-Espino D."/>
            <person name="Jungbluth S."/>
            <person name="Walsh D.A."/>
            <person name="Denef V.J."/>
            <person name="McMahon K.D."/>
            <person name="Konstantinidis K.T."/>
            <person name="Eloe-Fadrosh E.A."/>
            <person name="Kyrpides N.C."/>
            <person name="Woyke T."/>
        </authorList>
    </citation>
    <scope>NUCLEOTIDE SEQUENCE</scope>
    <source>
        <strain evidence="2">GVMAG-M-3300020185-18</strain>
    </source>
</reference>
<feature type="compositionally biased region" description="Basic residues" evidence="1">
    <location>
        <begin position="880"/>
        <end position="917"/>
    </location>
</feature>
<feature type="region of interest" description="Disordered" evidence="1">
    <location>
        <begin position="865"/>
        <end position="917"/>
    </location>
</feature>
<dbReference type="EMBL" id="MN739317">
    <property type="protein sequence ID" value="QHS98465.1"/>
    <property type="molecule type" value="Genomic_DNA"/>
</dbReference>
<evidence type="ECO:0000313" key="2">
    <source>
        <dbReference type="EMBL" id="QHS98465.1"/>
    </source>
</evidence>
<name>A0A6C0C1A6_9ZZZZ</name>